<reference evidence="3 4" key="1">
    <citation type="submission" date="2019-02" db="EMBL/GenBank/DDBJ databases">
        <title>Deep-cultivation of Planctomycetes and their phenomic and genomic characterization uncovers novel biology.</title>
        <authorList>
            <person name="Wiegand S."/>
            <person name="Jogler M."/>
            <person name="Boedeker C."/>
            <person name="Pinto D."/>
            <person name="Vollmers J."/>
            <person name="Rivas-Marin E."/>
            <person name="Kohn T."/>
            <person name="Peeters S.H."/>
            <person name="Heuer A."/>
            <person name="Rast P."/>
            <person name="Oberbeckmann S."/>
            <person name="Bunk B."/>
            <person name="Jeske O."/>
            <person name="Meyerdierks A."/>
            <person name="Storesund J.E."/>
            <person name="Kallscheuer N."/>
            <person name="Luecker S."/>
            <person name="Lage O.M."/>
            <person name="Pohl T."/>
            <person name="Merkel B.J."/>
            <person name="Hornburger P."/>
            <person name="Mueller R.-W."/>
            <person name="Bruemmer F."/>
            <person name="Labrenz M."/>
            <person name="Spormann A.M."/>
            <person name="Op den Camp H."/>
            <person name="Overmann J."/>
            <person name="Amann R."/>
            <person name="Jetten M.S.M."/>
            <person name="Mascher T."/>
            <person name="Medema M.H."/>
            <person name="Devos D.P."/>
            <person name="Kaster A.-K."/>
            <person name="Ovreas L."/>
            <person name="Rohde M."/>
            <person name="Galperin M.Y."/>
            <person name="Jogler C."/>
        </authorList>
    </citation>
    <scope>NUCLEOTIDE SEQUENCE [LARGE SCALE GENOMIC DNA]</scope>
    <source>
        <strain evidence="3 4">ElP</strain>
        <plasmid evidence="4">pelp_1</plasmid>
    </source>
</reference>
<evidence type="ECO:0000313" key="3">
    <source>
        <dbReference type="EMBL" id="QDV39100.1"/>
    </source>
</evidence>
<dbReference type="GO" id="GO:0005737">
    <property type="term" value="C:cytoplasm"/>
    <property type="evidence" value="ECO:0007669"/>
    <property type="project" value="TreeGrafter"/>
</dbReference>
<sequence>MEIWDLHCHLSGVPGRTPDERMARLIEYADRMGIARLCVYMGMSWSYDPSPDDFRRQNDEVLQALSHWHDRAFGFAYVNPNHLEASLAEIDRCIRDGPMVGVKLWVARRADAPELDPIVRRATELNAVVFQHTWIKATGNLPGESTPMELAALAARHPDATLICGHTGGDWEQGIRAVRAHRNVAVDLAGGDPVAGITEMAVRELGAGRVLYGSDAGGRSFASQLAKVQGADIPEEARRLILGGNLRRLLGPILEAKGVHP</sequence>
<dbReference type="Gene3D" id="3.20.20.140">
    <property type="entry name" value="Metal-dependent hydrolases"/>
    <property type="match status" value="1"/>
</dbReference>
<keyword evidence="3" id="KW-0378">Hydrolase</keyword>
<keyword evidence="3" id="KW-0614">Plasmid</keyword>
<gene>
    <name evidence="3" type="ORF">ElP_70640</name>
</gene>
<evidence type="ECO:0000259" key="2">
    <source>
        <dbReference type="Pfam" id="PF04909"/>
    </source>
</evidence>
<dbReference type="InterPro" id="IPR032465">
    <property type="entry name" value="ACMSD"/>
</dbReference>
<dbReference type="SUPFAM" id="SSF51556">
    <property type="entry name" value="Metallo-dependent hydrolases"/>
    <property type="match status" value="1"/>
</dbReference>
<proteinExistence type="predicted"/>
<accession>A0A518HE26</accession>
<dbReference type="PANTHER" id="PTHR21240:SF28">
    <property type="entry name" value="ISO-OROTATE DECARBOXYLASE (EUROFUNG)"/>
    <property type="match status" value="1"/>
</dbReference>
<dbReference type="Proteomes" id="UP000317835">
    <property type="component" value="Plasmid pElP_1"/>
</dbReference>
<evidence type="ECO:0000313" key="4">
    <source>
        <dbReference type="Proteomes" id="UP000317835"/>
    </source>
</evidence>
<name>A0A518HE26_9BACT</name>
<feature type="domain" description="Amidohydrolase-related" evidence="2">
    <location>
        <begin position="5"/>
        <end position="251"/>
    </location>
</feature>
<dbReference type="KEGG" id="tpla:ElP_70640"/>
<dbReference type="GO" id="GO:0016831">
    <property type="term" value="F:carboxy-lyase activity"/>
    <property type="evidence" value="ECO:0007669"/>
    <property type="project" value="InterPro"/>
</dbReference>
<dbReference type="GO" id="GO:0016787">
    <property type="term" value="F:hydrolase activity"/>
    <property type="evidence" value="ECO:0007669"/>
    <property type="project" value="UniProtKB-KW"/>
</dbReference>
<dbReference type="RefSeq" id="WP_145279253.1">
    <property type="nucleotide sequence ID" value="NZ_CP036427.1"/>
</dbReference>
<geneLocation type="plasmid" evidence="4">
    <name>pelp_1</name>
</geneLocation>
<dbReference type="EMBL" id="CP036427">
    <property type="protein sequence ID" value="QDV39100.1"/>
    <property type="molecule type" value="Genomic_DNA"/>
</dbReference>
<protein>
    <submittedName>
        <fullName evidence="3">Amidohydrolase</fullName>
    </submittedName>
</protein>
<dbReference type="OrthoDB" id="9771932at2"/>
<dbReference type="GO" id="GO:0019748">
    <property type="term" value="P:secondary metabolic process"/>
    <property type="evidence" value="ECO:0007669"/>
    <property type="project" value="TreeGrafter"/>
</dbReference>
<dbReference type="InterPro" id="IPR032466">
    <property type="entry name" value="Metal_Hydrolase"/>
</dbReference>
<evidence type="ECO:0000256" key="1">
    <source>
        <dbReference type="ARBA" id="ARBA00023239"/>
    </source>
</evidence>
<dbReference type="InterPro" id="IPR006680">
    <property type="entry name" value="Amidohydro-rel"/>
</dbReference>
<dbReference type="PANTHER" id="PTHR21240">
    <property type="entry name" value="2-AMINO-3-CARBOXYLMUCONATE-6-SEMIALDEHYDE DECARBOXYLASE"/>
    <property type="match status" value="1"/>
</dbReference>
<organism evidence="3 4">
    <name type="scientific">Tautonia plasticadhaerens</name>
    <dbReference type="NCBI Taxonomy" id="2527974"/>
    <lineage>
        <taxon>Bacteria</taxon>
        <taxon>Pseudomonadati</taxon>
        <taxon>Planctomycetota</taxon>
        <taxon>Planctomycetia</taxon>
        <taxon>Isosphaerales</taxon>
        <taxon>Isosphaeraceae</taxon>
        <taxon>Tautonia</taxon>
    </lineage>
</organism>
<dbReference type="Pfam" id="PF04909">
    <property type="entry name" value="Amidohydro_2"/>
    <property type="match status" value="1"/>
</dbReference>
<keyword evidence="1" id="KW-0456">Lyase</keyword>
<dbReference type="AlphaFoldDB" id="A0A518HE26"/>
<keyword evidence="4" id="KW-1185">Reference proteome</keyword>